<evidence type="ECO:0000256" key="8">
    <source>
        <dbReference type="HAMAP-Rule" id="MF_00050"/>
    </source>
</evidence>
<comment type="caution">
    <text evidence="11">The sequence shown here is derived from an EMBL/GenBank/DDBJ whole genome shotgun (WGS) entry which is preliminary data.</text>
</comment>
<dbReference type="Proteomes" id="UP000294824">
    <property type="component" value="Unassembled WGS sequence"/>
</dbReference>
<evidence type="ECO:0000256" key="4">
    <source>
        <dbReference type="ARBA" id="ARBA00022490"/>
    </source>
</evidence>
<dbReference type="Pfam" id="PF00889">
    <property type="entry name" value="EF_TS"/>
    <property type="match status" value="2"/>
</dbReference>
<dbReference type="InterPro" id="IPR009060">
    <property type="entry name" value="UBA-like_sf"/>
</dbReference>
<evidence type="ECO:0000256" key="6">
    <source>
        <dbReference type="ARBA" id="ARBA00022917"/>
    </source>
</evidence>
<evidence type="ECO:0000313" key="14">
    <source>
        <dbReference type="Proteomes" id="UP000029644"/>
    </source>
</evidence>
<dbReference type="InterPro" id="IPR036402">
    <property type="entry name" value="EF-Ts_dimer_sf"/>
</dbReference>
<dbReference type="SUPFAM" id="SSF46934">
    <property type="entry name" value="UBA-like"/>
    <property type="match status" value="1"/>
</dbReference>
<dbReference type="FunFam" id="1.10.286.20:FF:000004">
    <property type="entry name" value="Elongation factor Ts"/>
    <property type="match status" value="1"/>
</dbReference>
<dbReference type="CDD" id="cd14275">
    <property type="entry name" value="UBA_EF-Ts"/>
    <property type="match status" value="1"/>
</dbReference>
<feature type="region of interest" description="Involved in Mg(2+) ion dislocation from EF-Tu" evidence="8">
    <location>
        <begin position="85"/>
        <end position="88"/>
    </location>
</feature>
<keyword evidence="6 8" id="KW-0648">Protein biosynthesis</keyword>
<evidence type="ECO:0000313" key="12">
    <source>
        <dbReference type="EMBL" id="TDY62082.1"/>
    </source>
</evidence>
<dbReference type="EMBL" id="SORL01000008">
    <property type="protein sequence ID" value="TDY62082.1"/>
    <property type="molecule type" value="Genomic_DNA"/>
</dbReference>
<dbReference type="GO" id="GO:0003746">
    <property type="term" value="F:translation elongation factor activity"/>
    <property type="evidence" value="ECO:0007669"/>
    <property type="project" value="UniProtKB-UniRule"/>
</dbReference>
<dbReference type="Gene3D" id="1.10.8.10">
    <property type="entry name" value="DNA helicase RuvA subunit, C-terminal domain"/>
    <property type="match status" value="1"/>
</dbReference>
<reference evidence="12 15" key="2">
    <citation type="submission" date="2019-03" db="EMBL/GenBank/DDBJ databases">
        <title>Genomic Encyclopedia of Type Strains, Phase III (KMG-III): the genomes of soil and plant-associated and newly described type strains.</title>
        <authorList>
            <person name="Whitman W."/>
        </authorList>
    </citation>
    <scope>NUCLEOTIDE SEQUENCE [LARGE SCALE GENOMIC DNA]</scope>
    <source>
        <strain evidence="12 15">CECT 8301</strain>
    </source>
</reference>
<evidence type="ECO:0000313" key="11">
    <source>
        <dbReference type="EMBL" id="GAL78830.1"/>
    </source>
</evidence>
<evidence type="ECO:0000256" key="7">
    <source>
        <dbReference type="ARBA" id="ARBA00025453"/>
    </source>
</evidence>
<dbReference type="HAMAP" id="MF_00050">
    <property type="entry name" value="EF_Ts"/>
    <property type="match status" value="1"/>
</dbReference>
<keyword evidence="4 8" id="KW-0963">Cytoplasm</keyword>
<dbReference type="InterPro" id="IPR001816">
    <property type="entry name" value="Transl_elong_EFTs/EF1B"/>
</dbReference>
<dbReference type="GO" id="GO:0005737">
    <property type="term" value="C:cytoplasm"/>
    <property type="evidence" value="ECO:0007669"/>
    <property type="project" value="UniProtKB-SubCell"/>
</dbReference>
<evidence type="ECO:0000256" key="5">
    <source>
        <dbReference type="ARBA" id="ARBA00022768"/>
    </source>
</evidence>
<feature type="domain" description="Translation elongation factor EFTs/EF1B dimerisation" evidence="9">
    <location>
        <begin position="232"/>
        <end position="324"/>
    </location>
</feature>
<evidence type="ECO:0000313" key="15">
    <source>
        <dbReference type="Proteomes" id="UP000294824"/>
    </source>
</evidence>
<sequence length="324" mass="35050">MSTTVKITAAEVNKLRQATGAGMMDCKKALVEAEGDFDKAIEVLRKKGQKVAEKRADRDSSEGAAVSKINADQTEGVAIVLGCETDFVGKNENFLALANQLADIALTVDSKEAFLAADFGGMTVADKLIEQTGVIGEKLDITSFEKLQAPFVGTYVHINKIAALVGLSAKVDNADTLVKDVAMQVASMGASTLSYKDFDPAFVASETEARIAVIEKDNIELGRLGKTLKNVPQFISMAQLTPEVLAKAEEAAKEELKAEGKPEQIWDRILPGKMERFVSDNTTLDQEKCLLDQNFIKDEKSNVAKYVASYGEVEITDFKRVSVG</sequence>
<accession>A0A090WNZ9</accession>
<evidence type="ECO:0000259" key="9">
    <source>
        <dbReference type="Pfam" id="PF00889"/>
    </source>
</evidence>
<dbReference type="PANTHER" id="PTHR11741:SF0">
    <property type="entry name" value="ELONGATION FACTOR TS, MITOCHONDRIAL"/>
    <property type="match status" value="1"/>
</dbReference>
<dbReference type="NCBIfam" id="TIGR00116">
    <property type="entry name" value="tsf"/>
    <property type="match status" value="1"/>
</dbReference>
<dbReference type="Gene3D" id="1.10.286.20">
    <property type="match status" value="1"/>
</dbReference>
<dbReference type="InterPro" id="IPR014039">
    <property type="entry name" value="Transl_elong_EFTs/EF1B_dimer"/>
</dbReference>
<name>A0A090WNZ9_9FLAO</name>
<dbReference type="EMBL" id="BBNU01000004">
    <property type="protein sequence ID" value="GAL78830.1"/>
    <property type="molecule type" value="Genomic_DNA"/>
</dbReference>
<comment type="subcellular location">
    <subcellularLocation>
        <location evidence="1 8">Cytoplasm</location>
    </subcellularLocation>
</comment>
<evidence type="ECO:0000313" key="13">
    <source>
        <dbReference type="Proteomes" id="UP000029643"/>
    </source>
</evidence>
<keyword evidence="5 8" id="KW-0251">Elongation factor</keyword>
<dbReference type="AlphaFoldDB" id="A0A090WNZ9"/>
<dbReference type="RefSeq" id="WP_042496562.1">
    <property type="nucleotide sequence ID" value="NZ_BBNQ01000001.1"/>
</dbReference>
<comment type="function">
    <text evidence="7 8">Associates with the EF-Tu.GDP complex and induces the exchange of GDP to GTP. It remains bound to the aminoacyl-tRNA.EF-Tu.GTP complex up to the GTP hydrolysis stage on the ribosome.</text>
</comment>
<proteinExistence type="inferred from homology"/>
<dbReference type="OrthoDB" id="9808348at2"/>
<accession>A0A4R8MCR5</accession>
<dbReference type="EMBL" id="BBNQ01000001">
    <property type="protein sequence ID" value="GAL60933.1"/>
    <property type="molecule type" value="Genomic_DNA"/>
</dbReference>
<dbReference type="PANTHER" id="PTHR11741">
    <property type="entry name" value="ELONGATION FACTOR TS"/>
    <property type="match status" value="1"/>
</dbReference>
<keyword evidence="15" id="KW-1185">Reference proteome</keyword>
<reference evidence="13 14" key="1">
    <citation type="journal article" date="2014" name="Genome Announc.">
        <title>Draft Genome Sequences of Marine Flavobacterium Algibacter lectus Strains SS8 and NR4.</title>
        <authorList>
            <person name="Takatani N."/>
            <person name="Nakanishi M."/>
            <person name="Meirelles P."/>
            <person name="Mino S."/>
            <person name="Suda W."/>
            <person name="Oshima K."/>
            <person name="Hattori M."/>
            <person name="Ohkuma M."/>
            <person name="Hosokawa M."/>
            <person name="Miyashita K."/>
            <person name="Thompson F.L."/>
            <person name="Niwa A."/>
            <person name="Sawabe T."/>
            <person name="Sawabe T."/>
        </authorList>
    </citation>
    <scope>NUCLEOTIDE SEQUENCE [LARGE SCALE GENOMIC DNA]</scope>
    <source>
        <strain evidence="11">JCM 19274</strain>
        <strain evidence="10 14">JCM 19300</strain>
        <strain evidence="13">JCM19274</strain>
    </source>
</reference>
<evidence type="ECO:0000313" key="10">
    <source>
        <dbReference type="EMBL" id="GAL60933.1"/>
    </source>
</evidence>
<evidence type="ECO:0000256" key="1">
    <source>
        <dbReference type="ARBA" id="ARBA00004496"/>
    </source>
</evidence>
<feature type="domain" description="Translation elongation factor EFTs/EF1B dimerisation" evidence="9">
    <location>
        <begin position="77"/>
        <end position="214"/>
    </location>
</feature>
<dbReference type="STRING" id="221126.SAMN04489722_103431"/>
<evidence type="ECO:0000256" key="3">
    <source>
        <dbReference type="ARBA" id="ARBA00016956"/>
    </source>
</evidence>
<evidence type="ECO:0000256" key="2">
    <source>
        <dbReference type="ARBA" id="ARBA00005532"/>
    </source>
</evidence>
<gene>
    <name evidence="8" type="primary">tsf</name>
    <name evidence="12" type="ORF">DFQ06_1897</name>
    <name evidence="11" type="ORF">JCM19274_3388</name>
    <name evidence="10" type="ORF">JCM19300_3871</name>
</gene>
<dbReference type="Proteomes" id="UP000029644">
    <property type="component" value="Unassembled WGS sequence"/>
</dbReference>
<dbReference type="Gene3D" id="3.30.479.20">
    <property type="entry name" value="Elongation factor Ts, dimerisation domain"/>
    <property type="match status" value="2"/>
</dbReference>
<dbReference type="Proteomes" id="UP000029643">
    <property type="component" value="Unassembled WGS sequence"/>
</dbReference>
<organism evidence="11 13">
    <name type="scientific">Algibacter lectus</name>
    <dbReference type="NCBI Taxonomy" id="221126"/>
    <lineage>
        <taxon>Bacteria</taxon>
        <taxon>Pseudomonadati</taxon>
        <taxon>Bacteroidota</taxon>
        <taxon>Flavobacteriia</taxon>
        <taxon>Flavobacteriales</taxon>
        <taxon>Flavobacteriaceae</taxon>
        <taxon>Algibacter</taxon>
    </lineage>
</organism>
<comment type="similarity">
    <text evidence="2 8">Belongs to the EF-Ts family.</text>
</comment>
<dbReference type="PROSITE" id="PS01126">
    <property type="entry name" value="EF_TS_1"/>
    <property type="match status" value="1"/>
</dbReference>
<protein>
    <recommendedName>
        <fullName evidence="3 8">Elongation factor Ts</fullName>
        <shortName evidence="8">EF-Ts</shortName>
    </recommendedName>
</protein>
<dbReference type="SUPFAM" id="SSF54713">
    <property type="entry name" value="Elongation factor Ts (EF-Ts), dimerisation domain"/>
    <property type="match status" value="2"/>
</dbReference>
<dbReference type="InterPro" id="IPR018101">
    <property type="entry name" value="Transl_elong_Ts_CS"/>
</dbReference>
<dbReference type="FunFam" id="1.10.8.10:FF:000001">
    <property type="entry name" value="Elongation factor Ts"/>
    <property type="match status" value="1"/>
</dbReference>